<dbReference type="Proteomes" id="UP000283841">
    <property type="component" value="Unassembled WGS sequence"/>
</dbReference>
<evidence type="ECO:0000313" key="1">
    <source>
        <dbReference type="EMBL" id="RWQ96303.1"/>
    </source>
</evidence>
<dbReference type="GeneID" id="39602754"/>
<organism evidence="1 2">
    <name type="scientific">Byssochlamys spectabilis</name>
    <name type="common">Paecilomyces variotii</name>
    <dbReference type="NCBI Taxonomy" id="264951"/>
    <lineage>
        <taxon>Eukaryota</taxon>
        <taxon>Fungi</taxon>
        <taxon>Dikarya</taxon>
        <taxon>Ascomycota</taxon>
        <taxon>Pezizomycotina</taxon>
        <taxon>Eurotiomycetes</taxon>
        <taxon>Eurotiomycetidae</taxon>
        <taxon>Eurotiales</taxon>
        <taxon>Thermoascaceae</taxon>
        <taxon>Paecilomyces</taxon>
    </lineage>
</organism>
<dbReference type="EMBL" id="RCNU01000004">
    <property type="protein sequence ID" value="RWQ96303.1"/>
    <property type="molecule type" value="Genomic_DNA"/>
</dbReference>
<comment type="caution">
    <text evidence="1">The sequence shown here is derived from an EMBL/GenBank/DDBJ whole genome shotgun (WGS) entry which is preliminary data.</text>
</comment>
<reference evidence="1 2" key="1">
    <citation type="journal article" date="2018" name="Front. Microbiol.">
        <title>Genomic and genetic insights into a cosmopolitan fungus, Paecilomyces variotii (Eurotiales).</title>
        <authorList>
            <person name="Urquhart A.S."/>
            <person name="Mondo S.J."/>
            <person name="Makela M.R."/>
            <person name="Hane J.K."/>
            <person name="Wiebenga A."/>
            <person name="He G."/>
            <person name="Mihaltcheva S."/>
            <person name="Pangilinan J."/>
            <person name="Lipzen A."/>
            <person name="Barry K."/>
            <person name="de Vries R.P."/>
            <person name="Grigoriev I.V."/>
            <person name="Idnurm A."/>
        </authorList>
    </citation>
    <scope>NUCLEOTIDE SEQUENCE [LARGE SCALE GENOMIC DNA]</scope>
    <source>
        <strain evidence="1 2">CBS 101075</strain>
    </source>
</reference>
<keyword evidence="2" id="KW-1185">Reference proteome</keyword>
<name>A0A443HWV2_BYSSP</name>
<dbReference type="AlphaFoldDB" id="A0A443HWV2"/>
<dbReference type="VEuPathDB" id="FungiDB:C8Q69DRAFT_519747"/>
<proteinExistence type="predicted"/>
<sequence length="154" mass="17343">MCLKSLQDQNYICIFGGHIPADMVRPVMAPVRFLSCIAFTDRGRELTFNNQMPGVRCPNCESRGEEVWVIPGKNCHVCVNHGNLGIVDMQQIAAQSACFGQPRFFHVDKASHKVFRWKSKEWQLVLKGLDDANFLLSGQIAQAMALITTYRISI</sequence>
<accession>A0A443HWV2</accession>
<gene>
    <name evidence="1" type="ORF">C8Q69DRAFT_519747</name>
</gene>
<dbReference type="RefSeq" id="XP_028485948.1">
    <property type="nucleotide sequence ID" value="XM_028633477.1"/>
</dbReference>
<evidence type="ECO:0000313" key="2">
    <source>
        <dbReference type="Proteomes" id="UP000283841"/>
    </source>
</evidence>
<protein>
    <submittedName>
        <fullName evidence="1">Uncharacterized protein</fullName>
    </submittedName>
</protein>